<dbReference type="AlphaFoldDB" id="A0A9D4N6E3"/>
<evidence type="ECO:0000313" key="1">
    <source>
        <dbReference type="EMBL" id="KAH3888079.1"/>
    </source>
</evidence>
<gene>
    <name evidence="1" type="ORF">DPMN_012102</name>
</gene>
<organism evidence="1 2">
    <name type="scientific">Dreissena polymorpha</name>
    <name type="common">Zebra mussel</name>
    <name type="synonym">Mytilus polymorpha</name>
    <dbReference type="NCBI Taxonomy" id="45954"/>
    <lineage>
        <taxon>Eukaryota</taxon>
        <taxon>Metazoa</taxon>
        <taxon>Spiralia</taxon>
        <taxon>Lophotrochozoa</taxon>
        <taxon>Mollusca</taxon>
        <taxon>Bivalvia</taxon>
        <taxon>Autobranchia</taxon>
        <taxon>Heteroconchia</taxon>
        <taxon>Euheterodonta</taxon>
        <taxon>Imparidentia</taxon>
        <taxon>Neoheterodontei</taxon>
        <taxon>Myida</taxon>
        <taxon>Dreissenoidea</taxon>
        <taxon>Dreissenidae</taxon>
        <taxon>Dreissena</taxon>
    </lineage>
</organism>
<protein>
    <submittedName>
        <fullName evidence="1">Uncharacterized protein</fullName>
    </submittedName>
</protein>
<evidence type="ECO:0000313" key="2">
    <source>
        <dbReference type="Proteomes" id="UP000828390"/>
    </source>
</evidence>
<dbReference type="EMBL" id="JAIWYP010000001">
    <property type="protein sequence ID" value="KAH3888079.1"/>
    <property type="molecule type" value="Genomic_DNA"/>
</dbReference>
<dbReference type="Proteomes" id="UP000828390">
    <property type="component" value="Unassembled WGS sequence"/>
</dbReference>
<comment type="caution">
    <text evidence="1">The sequence shown here is derived from an EMBL/GenBank/DDBJ whole genome shotgun (WGS) entry which is preliminary data.</text>
</comment>
<sequence>MPLKTCILCEKRLKIHQRSPVNKHVAKYLKKNFLIETTQDQFICGKCSRPAYYAASHQPSCAQQPSCASTSSLPPQNVLPNSPPSIKLNIKTTSKSHAYCFICKKPGPKLIVVPTSTRTETFIQHNILITAESRCCPGHFKQNGTSYEENVISKLSTIDNVFLNRSSLLNLLTAVREYCVCSKSKRLSFDDLTTFSEEDMLNLTGISVSNFLALLKAVELSIRNTPARTVATTIGIFLFKLKSGLSNKVLSTLFDVSKSSVRRAIQTSRKVLMTDFVPFNLAFHTFHAKM</sequence>
<reference evidence="1" key="2">
    <citation type="submission" date="2020-11" db="EMBL/GenBank/DDBJ databases">
        <authorList>
            <person name="McCartney M.A."/>
            <person name="Auch B."/>
            <person name="Kono T."/>
            <person name="Mallez S."/>
            <person name="Becker A."/>
            <person name="Gohl D.M."/>
            <person name="Silverstein K.A.T."/>
            <person name="Koren S."/>
            <person name="Bechman K.B."/>
            <person name="Herman A."/>
            <person name="Abrahante J.E."/>
            <person name="Garbe J."/>
        </authorList>
    </citation>
    <scope>NUCLEOTIDE SEQUENCE</scope>
    <source>
        <strain evidence="1">Duluth1</strain>
        <tissue evidence="1">Whole animal</tissue>
    </source>
</reference>
<proteinExistence type="predicted"/>
<accession>A0A9D4N6E3</accession>
<reference evidence="1" key="1">
    <citation type="journal article" date="2019" name="bioRxiv">
        <title>The Genome of the Zebra Mussel, Dreissena polymorpha: A Resource for Invasive Species Research.</title>
        <authorList>
            <person name="McCartney M.A."/>
            <person name="Auch B."/>
            <person name="Kono T."/>
            <person name="Mallez S."/>
            <person name="Zhang Y."/>
            <person name="Obille A."/>
            <person name="Becker A."/>
            <person name="Abrahante J.E."/>
            <person name="Garbe J."/>
            <person name="Badalamenti J.P."/>
            <person name="Herman A."/>
            <person name="Mangelson H."/>
            <person name="Liachko I."/>
            <person name="Sullivan S."/>
            <person name="Sone E.D."/>
            <person name="Koren S."/>
            <person name="Silverstein K.A.T."/>
            <person name="Beckman K.B."/>
            <person name="Gohl D.M."/>
        </authorList>
    </citation>
    <scope>NUCLEOTIDE SEQUENCE</scope>
    <source>
        <strain evidence="1">Duluth1</strain>
        <tissue evidence="1">Whole animal</tissue>
    </source>
</reference>
<keyword evidence="2" id="KW-1185">Reference proteome</keyword>
<name>A0A9D4N6E3_DREPO</name>